<reference evidence="4" key="2">
    <citation type="submission" date="2020-09" db="EMBL/GenBank/DDBJ databases">
        <authorList>
            <person name="Sun Q."/>
            <person name="Sedlacek I."/>
        </authorList>
    </citation>
    <scope>NUCLEOTIDE SEQUENCE</scope>
    <source>
        <strain evidence="4">CCM 7684</strain>
    </source>
</reference>
<name>A0A8J2YKG7_9RHOB</name>
<dbReference type="CDD" id="cd04301">
    <property type="entry name" value="NAT_SF"/>
    <property type="match status" value="1"/>
</dbReference>
<dbReference type="GO" id="GO:0016747">
    <property type="term" value="F:acyltransferase activity, transferring groups other than amino-acyl groups"/>
    <property type="evidence" value="ECO:0007669"/>
    <property type="project" value="InterPro"/>
</dbReference>
<reference evidence="4" key="1">
    <citation type="journal article" date="2014" name="Int. J. Syst. Evol. Microbiol.">
        <title>Complete genome sequence of Corynebacterium casei LMG S-19264T (=DSM 44701T), isolated from a smear-ripened cheese.</title>
        <authorList>
            <consortium name="US DOE Joint Genome Institute (JGI-PGF)"/>
            <person name="Walter F."/>
            <person name="Albersmeier A."/>
            <person name="Kalinowski J."/>
            <person name="Ruckert C."/>
        </authorList>
    </citation>
    <scope>NUCLEOTIDE SEQUENCE</scope>
    <source>
        <strain evidence="4">CCM 7684</strain>
    </source>
</reference>
<dbReference type="EMBL" id="BMCP01000004">
    <property type="protein sequence ID" value="GGE49895.1"/>
    <property type="molecule type" value="Genomic_DNA"/>
</dbReference>
<evidence type="ECO:0000313" key="5">
    <source>
        <dbReference type="Proteomes" id="UP000602745"/>
    </source>
</evidence>
<dbReference type="InterPro" id="IPR016181">
    <property type="entry name" value="Acyl_CoA_acyltransferase"/>
</dbReference>
<keyword evidence="1" id="KW-0808">Transferase</keyword>
<dbReference type="AlphaFoldDB" id="A0A8J2YKG7"/>
<dbReference type="Gene3D" id="3.40.630.30">
    <property type="match status" value="1"/>
</dbReference>
<dbReference type="PROSITE" id="PS51186">
    <property type="entry name" value="GNAT"/>
    <property type="match status" value="1"/>
</dbReference>
<keyword evidence="2" id="KW-0012">Acyltransferase</keyword>
<comment type="caution">
    <text evidence="4">The sequence shown here is derived from an EMBL/GenBank/DDBJ whole genome shotgun (WGS) entry which is preliminary data.</text>
</comment>
<dbReference type="Proteomes" id="UP000602745">
    <property type="component" value="Unassembled WGS sequence"/>
</dbReference>
<evidence type="ECO:0000256" key="2">
    <source>
        <dbReference type="ARBA" id="ARBA00023315"/>
    </source>
</evidence>
<keyword evidence="5" id="KW-1185">Reference proteome</keyword>
<protein>
    <submittedName>
        <fullName evidence="4">N-acetyltransferase</fullName>
    </submittedName>
</protein>
<evidence type="ECO:0000313" key="4">
    <source>
        <dbReference type="EMBL" id="GGE49895.1"/>
    </source>
</evidence>
<organism evidence="4 5">
    <name type="scientific">Agaricicola taiwanensis</name>
    <dbReference type="NCBI Taxonomy" id="591372"/>
    <lineage>
        <taxon>Bacteria</taxon>
        <taxon>Pseudomonadati</taxon>
        <taxon>Pseudomonadota</taxon>
        <taxon>Alphaproteobacteria</taxon>
        <taxon>Rhodobacterales</taxon>
        <taxon>Paracoccaceae</taxon>
        <taxon>Agaricicola</taxon>
    </lineage>
</organism>
<sequence>MHQAARRVIIVAVMQIRTAFPSDLAGILAIYNDAVLTTTAIWNETPSSYAERLAWFEERTGAGFPVLVAEEGTEIVGYGTFGPFRPHEGYRPTVEHSIYVAPAHQGAGIGKAMLRELIKAAENMGKRVMVGAIDAANDVSLVMHEAMGFREVGRMAGVGEKFGRRLDLVLMQRELSGRHH</sequence>
<feature type="domain" description="N-acetyltransferase" evidence="3">
    <location>
        <begin position="14"/>
        <end position="176"/>
    </location>
</feature>
<accession>A0A8J2YKG7</accession>
<dbReference type="SUPFAM" id="SSF55729">
    <property type="entry name" value="Acyl-CoA N-acyltransferases (Nat)"/>
    <property type="match status" value="1"/>
</dbReference>
<dbReference type="InterPro" id="IPR000182">
    <property type="entry name" value="GNAT_dom"/>
</dbReference>
<dbReference type="Pfam" id="PF00583">
    <property type="entry name" value="Acetyltransf_1"/>
    <property type="match status" value="1"/>
</dbReference>
<evidence type="ECO:0000259" key="3">
    <source>
        <dbReference type="PROSITE" id="PS51186"/>
    </source>
</evidence>
<evidence type="ECO:0000256" key="1">
    <source>
        <dbReference type="ARBA" id="ARBA00022679"/>
    </source>
</evidence>
<dbReference type="PANTHER" id="PTHR43072">
    <property type="entry name" value="N-ACETYLTRANSFERASE"/>
    <property type="match status" value="1"/>
</dbReference>
<proteinExistence type="predicted"/>
<gene>
    <name evidence="4" type="ORF">GCM10007276_28790</name>
</gene>
<dbReference type="PANTHER" id="PTHR43072:SF23">
    <property type="entry name" value="UPF0039 PROTEIN C11D3.02C"/>
    <property type="match status" value="1"/>
</dbReference>